<protein>
    <submittedName>
        <fullName evidence="2">Uncharacterized protein</fullName>
    </submittedName>
</protein>
<dbReference type="EMBL" id="BGZK01001056">
    <property type="protein sequence ID" value="GBP69923.1"/>
    <property type="molecule type" value="Genomic_DNA"/>
</dbReference>
<proteinExistence type="predicted"/>
<sequence length="141" mass="15331">MRWTTFSGSPSATTREVARCGRERKRLQEETSRRDKALTFECAGAAAGARAGPRGPVYISCGADFSVRCDDRAAGRRHGLNDVNVFDVNKVPTLDLSVGIRIESRIDVEVLFGISVEGSHGLCEPDAELNRSHSAGDHRTD</sequence>
<feature type="compositionally biased region" description="Basic and acidic residues" evidence="1">
    <location>
        <begin position="16"/>
        <end position="28"/>
    </location>
</feature>
<feature type="region of interest" description="Disordered" evidence="1">
    <location>
        <begin position="1"/>
        <end position="28"/>
    </location>
</feature>
<feature type="compositionally biased region" description="Polar residues" evidence="1">
    <location>
        <begin position="1"/>
        <end position="14"/>
    </location>
</feature>
<keyword evidence="3" id="KW-1185">Reference proteome</keyword>
<evidence type="ECO:0000313" key="2">
    <source>
        <dbReference type="EMBL" id="GBP69923.1"/>
    </source>
</evidence>
<accession>A0A4C1Y3I5</accession>
<dbReference type="Proteomes" id="UP000299102">
    <property type="component" value="Unassembled WGS sequence"/>
</dbReference>
<evidence type="ECO:0000256" key="1">
    <source>
        <dbReference type="SAM" id="MobiDB-lite"/>
    </source>
</evidence>
<name>A0A4C1Y3I5_EUMVA</name>
<gene>
    <name evidence="2" type="ORF">EVAR_83241_1</name>
</gene>
<reference evidence="2 3" key="1">
    <citation type="journal article" date="2019" name="Commun. Biol.">
        <title>The bagworm genome reveals a unique fibroin gene that provides high tensile strength.</title>
        <authorList>
            <person name="Kono N."/>
            <person name="Nakamura H."/>
            <person name="Ohtoshi R."/>
            <person name="Tomita M."/>
            <person name="Numata K."/>
            <person name="Arakawa K."/>
        </authorList>
    </citation>
    <scope>NUCLEOTIDE SEQUENCE [LARGE SCALE GENOMIC DNA]</scope>
</reference>
<organism evidence="2 3">
    <name type="scientific">Eumeta variegata</name>
    <name type="common">Bagworm moth</name>
    <name type="synonym">Eumeta japonica</name>
    <dbReference type="NCBI Taxonomy" id="151549"/>
    <lineage>
        <taxon>Eukaryota</taxon>
        <taxon>Metazoa</taxon>
        <taxon>Ecdysozoa</taxon>
        <taxon>Arthropoda</taxon>
        <taxon>Hexapoda</taxon>
        <taxon>Insecta</taxon>
        <taxon>Pterygota</taxon>
        <taxon>Neoptera</taxon>
        <taxon>Endopterygota</taxon>
        <taxon>Lepidoptera</taxon>
        <taxon>Glossata</taxon>
        <taxon>Ditrysia</taxon>
        <taxon>Tineoidea</taxon>
        <taxon>Psychidae</taxon>
        <taxon>Oiketicinae</taxon>
        <taxon>Eumeta</taxon>
    </lineage>
</organism>
<dbReference type="AlphaFoldDB" id="A0A4C1Y3I5"/>
<evidence type="ECO:0000313" key="3">
    <source>
        <dbReference type="Proteomes" id="UP000299102"/>
    </source>
</evidence>
<comment type="caution">
    <text evidence="2">The sequence shown here is derived from an EMBL/GenBank/DDBJ whole genome shotgun (WGS) entry which is preliminary data.</text>
</comment>